<name>A0ABQ9Y5W9_9EUKA</name>
<feature type="compositionally biased region" description="Acidic residues" evidence="1">
    <location>
        <begin position="1120"/>
        <end position="1140"/>
    </location>
</feature>
<feature type="region of interest" description="Disordered" evidence="1">
    <location>
        <begin position="439"/>
        <end position="477"/>
    </location>
</feature>
<protein>
    <submittedName>
        <fullName evidence="2">Uncharacterized protein</fullName>
    </submittedName>
</protein>
<feature type="region of interest" description="Disordered" evidence="1">
    <location>
        <begin position="1120"/>
        <end position="1236"/>
    </location>
</feature>
<feature type="compositionally biased region" description="Polar residues" evidence="1">
    <location>
        <begin position="1173"/>
        <end position="1182"/>
    </location>
</feature>
<feature type="compositionally biased region" description="Polar residues" evidence="1">
    <location>
        <begin position="970"/>
        <end position="988"/>
    </location>
</feature>
<feature type="region of interest" description="Disordered" evidence="1">
    <location>
        <begin position="359"/>
        <end position="421"/>
    </location>
</feature>
<feature type="region of interest" description="Disordered" evidence="1">
    <location>
        <begin position="529"/>
        <end position="551"/>
    </location>
</feature>
<feature type="compositionally biased region" description="Low complexity" evidence="1">
    <location>
        <begin position="638"/>
        <end position="649"/>
    </location>
</feature>
<evidence type="ECO:0000313" key="2">
    <source>
        <dbReference type="EMBL" id="KAK2959140.1"/>
    </source>
</evidence>
<dbReference type="EMBL" id="JARBJD010000032">
    <property type="protein sequence ID" value="KAK2959140.1"/>
    <property type="molecule type" value="Genomic_DNA"/>
</dbReference>
<feature type="compositionally biased region" description="Polar residues" evidence="1">
    <location>
        <begin position="1213"/>
        <end position="1225"/>
    </location>
</feature>
<dbReference type="Proteomes" id="UP001281761">
    <property type="component" value="Unassembled WGS sequence"/>
</dbReference>
<keyword evidence="3" id="KW-1185">Reference proteome</keyword>
<feature type="compositionally biased region" description="Basic residues" evidence="1">
    <location>
        <begin position="1154"/>
        <end position="1168"/>
    </location>
</feature>
<gene>
    <name evidence="2" type="ORF">BLNAU_5935</name>
</gene>
<feature type="compositionally biased region" description="Basic and acidic residues" evidence="1">
    <location>
        <begin position="606"/>
        <end position="620"/>
    </location>
</feature>
<feature type="compositionally biased region" description="Low complexity" evidence="1">
    <location>
        <begin position="1195"/>
        <end position="1205"/>
    </location>
</feature>
<feature type="region of interest" description="Disordered" evidence="1">
    <location>
        <begin position="901"/>
        <end position="1017"/>
    </location>
</feature>
<feature type="region of interest" description="Disordered" evidence="1">
    <location>
        <begin position="606"/>
        <end position="713"/>
    </location>
</feature>
<feature type="compositionally biased region" description="Basic residues" evidence="1">
    <location>
        <begin position="948"/>
        <end position="957"/>
    </location>
</feature>
<feature type="compositionally biased region" description="Low complexity" evidence="1">
    <location>
        <begin position="924"/>
        <end position="935"/>
    </location>
</feature>
<feature type="compositionally biased region" description="Polar residues" evidence="1">
    <location>
        <begin position="998"/>
        <end position="1017"/>
    </location>
</feature>
<reference evidence="2 3" key="1">
    <citation type="journal article" date="2022" name="bioRxiv">
        <title>Genomics of Preaxostyla Flagellates Illuminates Evolutionary Transitions and the Path Towards Mitochondrial Loss.</title>
        <authorList>
            <person name="Novak L.V.F."/>
            <person name="Treitli S.C."/>
            <person name="Pyrih J."/>
            <person name="Halakuc P."/>
            <person name="Pipaliya S.V."/>
            <person name="Vacek V."/>
            <person name="Brzon O."/>
            <person name="Soukal P."/>
            <person name="Eme L."/>
            <person name="Dacks J.B."/>
            <person name="Karnkowska A."/>
            <person name="Elias M."/>
            <person name="Hampl V."/>
        </authorList>
    </citation>
    <scope>NUCLEOTIDE SEQUENCE [LARGE SCALE GENOMIC DNA]</scope>
    <source>
        <strain evidence="2">NAU3</strain>
        <tissue evidence="2">Gut</tissue>
    </source>
</reference>
<accession>A0ABQ9Y5W9</accession>
<organism evidence="2 3">
    <name type="scientific">Blattamonas nauphoetae</name>
    <dbReference type="NCBI Taxonomy" id="2049346"/>
    <lineage>
        <taxon>Eukaryota</taxon>
        <taxon>Metamonada</taxon>
        <taxon>Preaxostyla</taxon>
        <taxon>Oxymonadida</taxon>
        <taxon>Blattamonas</taxon>
    </lineage>
</organism>
<comment type="caution">
    <text evidence="2">The sequence shown here is derived from an EMBL/GenBank/DDBJ whole genome shotgun (WGS) entry which is preliminary data.</text>
</comment>
<feature type="region of interest" description="Disordered" evidence="1">
    <location>
        <begin position="861"/>
        <end position="888"/>
    </location>
</feature>
<feature type="compositionally biased region" description="Basic and acidic residues" evidence="1">
    <location>
        <begin position="189"/>
        <end position="212"/>
    </location>
</feature>
<feature type="compositionally biased region" description="Polar residues" evidence="1">
    <location>
        <begin position="529"/>
        <end position="538"/>
    </location>
</feature>
<feature type="compositionally biased region" description="Polar residues" evidence="1">
    <location>
        <begin position="454"/>
        <end position="477"/>
    </location>
</feature>
<feature type="compositionally biased region" description="Basic residues" evidence="1">
    <location>
        <begin position="687"/>
        <end position="706"/>
    </location>
</feature>
<evidence type="ECO:0000256" key="1">
    <source>
        <dbReference type="SAM" id="MobiDB-lite"/>
    </source>
</evidence>
<feature type="compositionally biased region" description="Polar residues" evidence="1">
    <location>
        <begin position="374"/>
        <end position="390"/>
    </location>
</feature>
<evidence type="ECO:0000313" key="3">
    <source>
        <dbReference type="Proteomes" id="UP001281761"/>
    </source>
</evidence>
<feature type="region of interest" description="Disordered" evidence="1">
    <location>
        <begin position="166"/>
        <end position="214"/>
    </location>
</feature>
<feature type="compositionally biased region" description="Basic and acidic residues" evidence="1">
    <location>
        <begin position="651"/>
        <end position="666"/>
    </location>
</feature>
<feature type="compositionally biased region" description="Low complexity" evidence="1">
    <location>
        <begin position="1054"/>
        <end position="1078"/>
    </location>
</feature>
<sequence length="1236" mass="136441">MSSEFPRDIRLAPQCDSNQILGMRFGEILSRQDTTERRAQSALKQSQSMSCPLDRVIKLEQEIQRLQVTIESLLDVMAIKVDQCVDSAITRTKKDLELFVTAELCKQRATPLKNQSKSSTQDLPVTIVSPDTVDARLQELLARPFDSDSPFFPLFSSFKTEIQELTRSSQTRRRQFKNQNPNQPEENDACPRNDTDSSSDVREEELNNEIHEQTVPANGHINLALGDVISEIFPVSELLLSQNSADKSHLSTVCTISEERINELVDRRLTDILAHSIDLDRVSSEFNLNETTDTIRSLFITNSRINKAIEQYHNLNTEKSQPKANPDEPKHRVIKYPLTTAASQPDFAVITFEAPAHRFSPGSSPATPGHSRSKTAFNFPSKSPFSSDESVITELTIESPVDTLQTNNKQEADTVSSSHDNFEKQLRALDQELDEIKNQSDSEDFVIYDPPPQNKSYNKSNFNQEPDSVQDPTDPATTKQMDIVHVLTENNQKRTDLLSTILTHRLFSVFDELGMTLLRTILNMVHSNGSSAPTSSVANAPVTKPTSPGEYPSDMSNFTSFSDGSVSTAITFPSEYDLQVGSELSLTDAKDIERQRQKFHYWTTKLRKEHESRSAKRNSENGEVEDLSPLSDSDQTPISFDSISISTTDGGRGDDLGSEFSKEESRNFPVIPQLPIHNPQKNPFPGKSKHPLRRGTVSKHRSKGRRQSYQYPEMQSGPKLLLSIPSRLTTPPATPHFLDRNTAGRDGHESTGKLLLEEVMRDAEHRKQNHTTLNPNHDPTASVGSITDQSEEGSIQHSQHQLSETINSGIYRNLQIEAGSARRSSLTNSIDPHTGLIHQNVGLSDIRSNGKASPNLFLEGSPLCSPGTSQLEPSTVRHIPSQTSPPRLAMLVSPKASRRNAMKFNSPLSPPPHPFNPIVDNKDSLPSSSSSSKSNLDAKVSTSTLRMRQAKKGRKSASPKTKLDFPVQPRLSQPTNEGSSRFTLSDNESGMFAHDRASVSSPSSNAIPHIQTSQSTPHLAVYQADNIDAPALSERLTKSQMRRAKKRELIGEPSENSSSQSTSARMGPTVTSTDVTPPDSWSLEHQVTQSKVSTGNADFVEGLGMKVQRLTEGMVEAEGMEDPEIDSEAGEAVEIDEIDEAGTIGQLKTEKARNTRKGKKKKQKKKKTRLTESDNALPTINNGMKLPVSVETRDLPSTQPTSSSSLPPPLQGHSLSTPPSLSNQHGPPVSPATDVS</sequence>
<proteinExistence type="predicted"/>
<feature type="region of interest" description="Disordered" evidence="1">
    <location>
        <begin position="1032"/>
        <end position="1078"/>
    </location>
</feature>
<feature type="compositionally biased region" description="Polar residues" evidence="1">
    <location>
        <begin position="402"/>
        <end position="419"/>
    </location>
</feature>